<feature type="domain" description="PaaD zinc beta ribbon" evidence="2">
    <location>
        <begin position="129"/>
        <end position="172"/>
    </location>
</feature>
<accession>A0ABS9PYG9</accession>
<dbReference type="InterPro" id="IPR056572">
    <property type="entry name" value="Zn_ribbon_PaaD"/>
</dbReference>
<evidence type="ECO:0000259" key="1">
    <source>
        <dbReference type="Pfam" id="PF01883"/>
    </source>
</evidence>
<dbReference type="InterPro" id="IPR052339">
    <property type="entry name" value="Fe-S_Maturation_MIP18"/>
</dbReference>
<dbReference type="InterPro" id="IPR034904">
    <property type="entry name" value="FSCA_dom_sf"/>
</dbReference>
<gene>
    <name evidence="3" type="primary">paaJ</name>
    <name evidence="3" type="ORF">MHL29_01895</name>
</gene>
<evidence type="ECO:0000313" key="3">
    <source>
        <dbReference type="EMBL" id="MCG7320647.1"/>
    </source>
</evidence>
<reference evidence="3 4" key="1">
    <citation type="submission" date="2022-02" db="EMBL/GenBank/DDBJ databases">
        <title>Uncovering new skin microbiome diversity through culturing and metagenomics.</title>
        <authorList>
            <person name="Conlan S."/>
            <person name="Deming C."/>
            <person name="Nisc Comparative Sequencing Program N."/>
            <person name="Segre J.A."/>
        </authorList>
    </citation>
    <scope>NUCLEOTIDE SEQUENCE [LARGE SCALE GENOMIC DNA]</scope>
    <source>
        <strain evidence="3 4">ACRQZ</strain>
    </source>
</reference>
<feature type="domain" description="MIP18 family-like" evidence="1">
    <location>
        <begin position="13"/>
        <end position="75"/>
    </location>
</feature>
<dbReference type="Gene3D" id="3.30.300.130">
    <property type="entry name" value="Fe-S cluster assembly (FSCA)"/>
    <property type="match status" value="1"/>
</dbReference>
<protein>
    <submittedName>
        <fullName evidence="3">Phenylacetate-CoA oxygenase subunit PaaJ</fullName>
    </submittedName>
</protein>
<dbReference type="RefSeq" id="WP_239261809.1">
    <property type="nucleotide sequence ID" value="NZ_JAKRCV010000003.1"/>
</dbReference>
<dbReference type="SUPFAM" id="SSF117916">
    <property type="entry name" value="Fe-S cluster assembly (FSCA) domain-like"/>
    <property type="match status" value="1"/>
</dbReference>
<sequence>MQAAARPGSSASTQVADAIRAIPDPEIPVISIDDLGIVRSVEVDEVRRRVRVVISPTYSGCPAMGLIEDLVRHEATRAGLSAEVVTQLSPAWSTDWMSERGRERLREFGIAPPTAGAAGGTDGPVPVQLTRHQVRCPRCGSDQTTEVARFGSTACKALRRCDACREPFDEFKVI</sequence>
<dbReference type="InterPro" id="IPR002744">
    <property type="entry name" value="MIP18-like"/>
</dbReference>
<dbReference type="EMBL" id="JAKRCV010000003">
    <property type="protein sequence ID" value="MCG7320647.1"/>
    <property type="molecule type" value="Genomic_DNA"/>
</dbReference>
<dbReference type="InterPro" id="IPR011883">
    <property type="entry name" value="PaaD-like"/>
</dbReference>
<dbReference type="PANTHER" id="PTHR42831">
    <property type="entry name" value="FE-S PROTEIN MATURATION AUXILIARY FACTOR YITW"/>
    <property type="match status" value="1"/>
</dbReference>
<comment type="caution">
    <text evidence="3">The sequence shown here is derived from an EMBL/GenBank/DDBJ whole genome shotgun (WGS) entry which is preliminary data.</text>
</comment>
<organism evidence="3 4">
    <name type="scientific">Arsenicicoccus bolidensis</name>
    <dbReference type="NCBI Taxonomy" id="229480"/>
    <lineage>
        <taxon>Bacteria</taxon>
        <taxon>Bacillati</taxon>
        <taxon>Actinomycetota</taxon>
        <taxon>Actinomycetes</taxon>
        <taxon>Micrococcales</taxon>
        <taxon>Intrasporangiaceae</taxon>
        <taxon>Arsenicicoccus</taxon>
    </lineage>
</organism>
<name>A0ABS9PYG9_9MICO</name>
<evidence type="ECO:0000313" key="4">
    <source>
        <dbReference type="Proteomes" id="UP001521931"/>
    </source>
</evidence>
<dbReference type="PANTHER" id="PTHR42831:SF3">
    <property type="entry name" value="1,2-PHENYLACETYL-COA EPOXIDASE, SUBUNIT D-RELATED"/>
    <property type="match status" value="1"/>
</dbReference>
<dbReference type="Pfam" id="PF01883">
    <property type="entry name" value="FeS_assembly_P"/>
    <property type="match status" value="1"/>
</dbReference>
<evidence type="ECO:0000259" key="2">
    <source>
        <dbReference type="Pfam" id="PF23451"/>
    </source>
</evidence>
<proteinExistence type="predicted"/>
<dbReference type="Proteomes" id="UP001521931">
    <property type="component" value="Unassembled WGS sequence"/>
</dbReference>
<dbReference type="Pfam" id="PF23451">
    <property type="entry name" value="Zn_ribbon_PaaD"/>
    <property type="match status" value="1"/>
</dbReference>
<keyword evidence="4" id="KW-1185">Reference proteome</keyword>
<dbReference type="NCBIfam" id="TIGR02159">
    <property type="entry name" value="PA_CoA_Oxy4"/>
    <property type="match status" value="1"/>
</dbReference>